<dbReference type="SUPFAM" id="SSF56281">
    <property type="entry name" value="Metallo-hydrolase/oxidoreductase"/>
    <property type="match status" value="1"/>
</dbReference>
<reference evidence="2 3" key="1">
    <citation type="journal article" date="2019" name="Nat. Microbiol.">
        <title>Mediterranean grassland soil C-N compound turnover is dependent on rainfall and depth, and is mediated by genomically divergent microorganisms.</title>
        <authorList>
            <person name="Diamond S."/>
            <person name="Andeer P.F."/>
            <person name="Li Z."/>
            <person name="Crits-Christoph A."/>
            <person name="Burstein D."/>
            <person name="Anantharaman K."/>
            <person name="Lane K.R."/>
            <person name="Thomas B.C."/>
            <person name="Pan C."/>
            <person name="Northen T.R."/>
            <person name="Banfield J.F."/>
        </authorList>
    </citation>
    <scope>NUCLEOTIDE SEQUENCE [LARGE SCALE GENOMIC DNA]</scope>
    <source>
        <strain evidence="2">WS_10</strain>
    </source>
</reference>
<protein>
    <recommendedName>
        <fullName evidence="1">Zn-dependent metallo-hydrolase RNA specificity domain-containing protein</fullName>
    </recommendedName>
</protein>
<dbReference type="AlphaFoldDB" id="A0A538U8M9"/>
<dbReference type="InterPro" id="IPR011108">
    <property type="entry name" value="RMMBL"/>
</dbReference>
<sequence>MLDFEDGVHWIGTDIFVDSRRARDRGIVSHAHADHVGRHRRWVTSPATAALCARRWGADDLEVHPFHVPWAEDGARVTLLPAGHILGSSMVLVERGGTRALYTGDFRLEASATAEPCAPVTADVLVMECTFGDPRYRFPDRLEVLDQLCDFVEETLASDAVPILFAYSLGKAQEIARLLGERDVPVWLPEQAWNMLEVYREFGVEFPGCARFAMEAPKNGVLIVPPGVRARDVVRAFRRRRTAAVTGWALDRWRLPRCDAAFPISDHADFDELLELVRRVAPRKIYTLHGPDRFAARLRALGYDAEAASVALQGSLF</sequence>
<evidence type="ECO:0000313" key="3">
    <source>
        <dbReference type="Proteomes" id="UP000319836"/>
    </source>
</evidence>
<dbReference type="Pfam" id="PF07521">
    <property type="entry name" value="RMMBL"/>
    <property type="match status" value="1"/>
</dbReference>
<evidence type="ECO:0000313" key="2">
    <source>
        <dbReference type="EMBL" id="TMQ72251.1"/>
    </source>
</evidence>
<evidence type="ECO:0000259" key="1">
    <source>
        <dbReference type="Pfam" id="PF07521"/>
    </source>
</evidence>
<accession>A0A538U8M9</accession>
<gene>
    <name evidence="2" type="ORF">E6K80_03260</name>
</gene>
<dbReference type="GO" id="GO:0003684">
    <property type="term" value="F:damaged DNA binding"/>
    <property type="evidence" value="ECO:0007669"/>
    <property type="project" value="TreeGrafter"/>
</dbReference>
<feature type="domain" description="Zn-dependent metallo-hydrolase RNA specificity" evidence="1">
    <location>
        <begin position="264"/>
        <end position="303"/>
    </location>
</feature>
<dbReference type="PANTHER" id="PTHR23240">
    <property type="entry name" value="DNA CROSS-LINK REPAIR PROTEIN PSO2/SNM1-RELATED"/>
    <property type="match status" value="1"/>
</dbReference>
<organism evidence="2 3">
    <name type="scientific">Eiseniibacteriota bacterium</name>
    <dbReference type="NCBI Taxonomy" id="2212470"/>
    <lineage>
        <taxon>Bacteria</taxon>
        <taxon>Candidatus Eiseniibacteriota</taxon>
    </lineage>
</organism>
<dbReference type="GO" id="GO:0036297">
    <property type="term" value="P:interstrand cross-link repair"/>
    <property type="evidence" value="ECO:0007669"/>
    <property type="project" value="TreeGrafter"/>
</dbReference>
<dbReference type="GO" id="GO:0035312">
    <property type="term" value="F:5'-3' DNA exonuclease activity"/>
    <property type="evidence" value="ECO:0007669"/>
    <property type="project" value="TreeGrafter"/>
</dbReference>
<dbReference type="InterPro" id="IPR036866">
    <property type="entry name" value="RibonucZ/Hydroxyglut_hydro"/>
</dbReference>
<name>A0A538U8M9_UNCEI</name>
<comment type="caution">
    <text evidence="2">The sequence shown here is derived from an EMBL/GenBank/DDBJ whole genome shotgun (WGS) entry which is preliminary data.</text>
</comment>
<dbReference type="EMBL" id="VBPA01000070">
    <property type="protein sequence ID" value="TMQ72251.1"/>
    <property type="molecule type" value="Genomic_DNA"/>
</dbReference>
<dbReference type="GO" id="GO:0006303">
    <property type="term" value="P:double-strand break repair via nonhomologous end joining"/>
    <property type="evidence" value="ECO:0007669"/>
    <property type="project" value="TreeGrafter"/>
</dbReference>
<dbReference type="Gene3D" id="3.60.15.10">
    <property type="entry name" value="Ribonuclease Z/Hydroxyacylglutathione hydrolase-like"/>
    <property type="match status" value="1"/>
</dbReference>
<dbReference type="PANTHER" id="PTHR23240:SF6">
    <property type="entry name" value="DNA CROSS-LINK REPAIR 1A PROTEIN"/>
    <property type="match status" value="1"/>
</dbReference>
<proteinExistence type="predicted"/>
<dbReference type="Proteomes" id="UP000319836">
    <property type="component" value="Unassembled WGS sequence"/>
</dbReference>